<accession>A0A2K8SQ76</accession>
<proteinExistence type="predicted"/>
<sequence length="53" mass="5596">MSTTGYAYAKAQFSKLGKIYSSNVVSLVRPVEAASLQYASLLSNQGGESPVII</sequence>
<evidence type="ECO:0000313" key="2">
    <source>
        <dbReference type="Proteomes" id="UP000232003"/>
    </source>
</evidence>
<gene>
    <name evidence="1" type="ORF">COO91_02884</name>
</gene>
<dbReference type="Proteomes" id="UP000232003">
    <property type="component" value="Chromosome"/>
</dbReference>
<reference evidence="1 2" key="1">
    <citation type="submission" date="2017-11" db="EMBL/GenBank/DDBJ databases">
        <title>Complete genome of a free-living desiccation-tolerant cyanobacterium and its photosynthetic adaptation to extreme terrestrial habitat.</title>
        <authorList>
            <person name="Shang J."/>
        </authorList>
    </citation>
    <scope>NUCLEOTIDE SEQUENCE [LARGE SCALE GENOMIC DNA]</scope>
    <source>
        <strain evidence="1 2">CCNUN1</strain>
    </source>
</reference>
<keyword evidence="2" id="KW-1185">Reference proteome</keyword>
<protein>
    <submittedName>
        <fullName evidence="1">Uncharacterized protein</fullName>
    </submittedName>
</protein>
<dbReference type="KEGG" id="nfl:COO91_02884"/>
<organism evidence="1 2">
    <name type="scientific">Nostoc flagelliforme CCNUN1</name>
    <dbReference type="NCBI Taxonomy" id="2038116"/>
    <lineage>
        <taxon>Bacteria</taxon>
        <taxon>Bacillati</taxon>
        <taxon>Cyanobacteriota</taxon>
        <taxon>Cyanophyceae</taxon>
        <taxon>Nostocales</taxon>
        <taxon>Nostocaceae</taxon>
        <taxon>Nostoc</taxon>
    </lineage>
</organism>
<dbReference type="EMBL" id="CP024785">
    <property type="protein sequence ID" value="AUB36955.1"/>
    <property type="molecule type" value="Genomic_DNA"/>
</dbReference>
<name>A0A2K8SQ76_9NOSO</name>
<dbReference type="RefSeq" id="WP_157816463.1">
    <property type="nucleotide sequence ID" value="NZ_CAWNNC010000001.1"/>
</dbReference>
<evidence type="ECO:0000313" key="1">
    <source>
        <dbReference type="EMBL" id="AUB36955.1"/>
    </source>
</evidence>
<dbReference type="AlphaFoldDB" id="A0A2K8SQ76"/>